<dbReference type="GO" id="GO:0031083">
    <property type="term" value="C:BLOC-1 complex"/>
    <property type="evidence" value="ECO:0007669"/>
    <property type="project" value="TreeGrafter"/>
</dbReference>
<evidence type="ECO:0000256" key="1">
    <source>
        <dbReference type="SAM" id="MobiDB-lite"/>
    </source>
</evidence>
<keyword evidence="3" id="KW-1185">Reference proteome</keyword>
<protein>
    <recommendedName>
        <fullName evidence="4">Biogenesis of lysosome-related organelles complex 1 subunit KXD1</fullName>
    </recommendedName>
</protein>
<proteinExistence type="predicted"/>
<dbReference type="GO" id="GO:0007032">
    <property type="term" value="P:endosome organization"/>
    <property type="evidence" value="ECO:0007669"/>
    <property type="project" value="TreeGrafter"/>
</dbReference>
<evidence type="ECO:0000313" key="2">
    <source>
        <dbReference type="EMBL" id="GMM38687.1"/>
    </source>
</evidence>
<accession>A0AAV5QVT1</accession>
<dbReference type="PANTHER" id="PTHR37787">
    <property type="entry name" value="BIOGENESIS OF LYSOSOME-RELATED ORGANELLES COMPLEX 1 SUBUNIT KXD1"/>
    <property type="match status" value="1"/>
</dbReference>
<dbReference type="InterPro" id="IPR051390">
    <property type="entry name" value="BLOC-1_subunit_KXD1"/>
</dbReference>
<dbReference type="GO" id="GO:0032880">
    <property type="term" value="P:regulation of protein localization"/>
    <property type="evidence" value="ECO:0007669"/>
    <property type="project" value="TreeGrafter"/>
</dbReference>
<dbReference type="GeneID" id="90076675"/>
<gene>
    <name evidence="2" type="ORF">DASC09_060260</name>
</gene>
<dbReference type="Proteomes" id="UP001360560">
    <property type="component" value="Unassembled WGS sequence"/>
</dbReference>
<evidence type="ECO:0000313" key="3">
    <source>
        <dbReference type="Proteomes" id="UP001360560"/>
    </source>
</evidence>
<feature type="region of interest" description="Disordered" evidence="1">
    <location>
        <begin position="1"/>
        <end position="61"/>
    </location>
</feature>
<dbReference type="GO" id="GO:0005768">
    <property type="term" value="C:endosome"/>
    <property type="evidence" value="ECO:0007669"/>
    <property type="project" value="TreeGrafter"/>
</dbReference>
<comment type="caution">
    <text evidence="2">The sequence shown here is derived from an EMBL/GenBank/DDBJ whole genome shotgun (WGS) entry which is preliminary data.</text>
</comment>
<dbReference type="RefSeq" id="XP_064855682.1">
    <property type="nucleotide sequence ID" value="XM_064999610.1"/>
</dbReference>
<reference evidence="2 3" key="1">
    <citation type="journal article" date="2023" name="Elife">
        <title>Identification of key yeast species and microbe-microbe interactions impacting larval growth of Drosophila in the wild.</title>
        <authorList>
            <person name="Mure A."/>
            <person name="Sugiura Y."/>
            <person name="Maeda R."/>
            <person name="Honda K."/>
            <person name="Sakurai N."/>
            <person name="Takahashi Y."/>
            <person name="Watada M."/>
            <person name="Katoh T."/>
            <person name="Gotoh A."/>
            <person name="Gotoh Y."/>
            <person name="Taniguchi I."/>
            <person name="Nakamura K."/>
            <person name="Hayashi T."/>
            <person name="Katayama T."/>
            <person name="Uemura T."/>
            <person name="Hattori Y."/>
        </authorList>
    </citation>
    <scope>NUCLEOTIDE SEQUENCE [LARGE SCALE GENOMIC DNA]</scope>
    <source>
        <strain evidence="2 3">SC-9</strain>
    </source>
</reference>
<dbReference type="AlphaFoldDB" id="A0AAV5QVT1"/>
<name>A0AAV5QVT1_9ASCO</name>
<organism evidence="2 3">
    <name type="scientific">Saccharomycopsis crataegensis</name>
    <dbReference type="NCBI Taxonomy" id="43959"/>
    <lineage>
        <taxon>Eukaryota</taxon>
        <taxon>Fungi</taxon>
        <taxon>Dikarya</taxon>
        <taxon>Ascomycota</taxon>
        <taxon>Saccharomycotina</taxon>
        <taxon>Saccharomycetes</taxon>
        <taxon>Saccharomycopsidaceae</taxon>
        <taxon>Saccharomycopsis</taxon>
    </lineage>
</organism>
<dbReference type="EMBL" id="BTFZ01000020">
    <property type="protein sequence ID" value="GMM38687.1"/>
    <property type="molecule type" value="Genomic_DNA"/>
</dbReference>
<feature type="compositionally biased region" description="Low complexity" evidence="1">
    <location>
        <begin position="49"/>
        <end position="61"/>
    </location>
</feature>
<evidence type="ECO:0008006" key="4">
    <source>
        <dbReference type="Google" id="ProtNLM"/>
    </source>
</evidence>
<dbReference type="PANTHER" id="PTHR37787:SF1">
    <property type="entry name" value="BIOGENESIS OF LYSOSOME-RELATED ORGANELLES COMPLEX 1 SUBUNIT KXD1"/>
    <property type="match status" value="1"/>
</dbReference>
<sequence length="207" mass="22342">MDDESGANIVTTRPHHKRAPSINSQSFVVGGGSTGVTSAQGSGDDDSESASSYGASSDLGSELGSEQLSSFDAAEYLYRSLRDAVGNNQSMLDRALVTQAQNSGILKAKSVELQNLGSELSSKLEKLRNHIHGSTQGSVPGGTAVSFHELFGRCQKNLLWCEKHLASLQQHVNDEYPIEYTEAQDQVMSRTRFTATDSVDLEIMQKD</sequence>